<evidence type="ECO:0000259" key="1">
    <source>
        <dbReference type="SMART" id="SM00429"/>
    </source>
</evidence>
<evidence type="ECO:0000313" key="3">
    <source>
        <dbReference type="Proteomes" id="UP000007882"/>
    </source>
</evidence>
<dbReference type="PATRIC" id="fig|512565.3.peg.2667"/>
<dbReference type="SUPFAM" id="SSF81296">
    <property type="entry name" value="E set domains"/>
    <property type="match status" value="1"/>
</dbReference>
<dbReference type="GO" id="GO:0005975">
    <property type="term" value="P:carbohydrate metabolic process"/>
    <property type="evidence" value="ECO:0007669"/>
    <property type="project" value="UniProtKB-ARBA"/>
</dbReference>
<dbReference type="AlphaFoldDB" id="I0H4F0"/>
<dbReference type="InterPro" id="IPR014756">
    <property type="entry name" value="Ig_E-set"/>
</dbReference>
<dbReference type="CDD" id="cd00102">
    <property type="entry name" value="IPT"/>
    <property type="match status" value="1"/>
</dbReference>
<dbReference type="SMART" id="SM00429">
    <property type="entry name" value="IPT"/>
    <property type="match status" value="1"/>
</dbReference>
<gene>
    <name evidence="2" type="ordered locus">AMIS_26670</name>
</gene>
<accession>I0H4F0</accession>
<dbReference type="RefSeq" id="WP_014442782.1">
    <property type="nucleotide sequence ID" value="NC_017093.1"/>
</dbReference>
<dbReference type="HOGENOM" id="CLU_1280924_0_0_11"/>
<reference evidence="2 3" key="1">
    <citation type="submission" date="2012-02" db="EMBL/GenBank/DDBJ databases">
        <title>Complete genome sequence of Actinoplanes missouriensis 431 (= NBRC 102363).</title>
        <authorList>
            <person name="Ohnishi Y."/>
            <person name="Ishikawa J."/>
            <person name="Sekine M."/>
            <person name="Hosoyama A."/>
            <person name="Harada T."/>
            <person name="Narita H."/>
            <person name="Hata T."/>
            <person name="Konno Y."/>
            <person name="Tutikane K."/>
            <person name="Fujita N."/>
            <person name="Horinouchi S."/>
            <person name="Hayakawa M."/>
        </authorList>
    </citation>
    <scope>NUCLEOTIDE SEQUENCE [LARGE SCALE GENOMIC DNA]</scope>
    <source>
        <strain evidence="3">ATCC 14538 / DSM 43046 / CBS 188.64 / JCM 3121 / NBRC 102363 / NCIMB 12654 / NRRL B-3342 / UNCC 431</strain>
    </source>
</reference>
<dbReference type="InterPro" id="IPR013783">
    <property type="entry name" value="Ig-like_fold"/>
</dbReference>
<dbReference type="KEGG" id="ams:AMIS_26670"/>
<keyword evidence="3" id="KW-1185">Reference proteome</keyword>
<dbReference type="EMBL" id="AP012319">
    <property type="protein sequence ID" value="BAL87887.1"/>
    <property type="molecule type" value="Genomic_DNA"/>
</dbReference>
<name>I0H4F0_ACTM4</name>
<sequence>MRFAPGGSGDSTLAAYDAFSVTSCDDVTATAEGLDEPGRTLYASAGAACSAAFRDRPDLWAQAEDGLRRLESADPADFECFDDDARAMLAALVRIHHQSPGTRIVTAPEDSTAPTTCPRITAVEPDHGSLAGGETVVVTGVNLQEAESVDFGVTSVAAVPGPGGTTATVVTPAGDDPGWIDVSVSGYSWASIGAYEYREPSVTAAGSGSPVPEGG</sequence>
<dbReference type="Proteomes" id="UP000007882">
    <property type="component" value="Chromosome"/>
</dbReference>
<feature type="domain" description="IPT/TIG" evidence="1">
    <location>
        <begin position="117"/>
        <end position="198"/>
    </location>
</feature>
<organism evidence="2 3">
    <name type="scientific">Actinoplanes missouriensis (strain ATCC 14538 / DSM 43046 / CBS 188.64 / JCM 3121 / NBRC 102363 / NCIMB 12654 / NRRL B-3342 / UNCC 431)</name>
    <dbReference type="NCBI Taxonomy" id="512565"/>
    <lineage>
        <taxon>Bacteria</taxon>
        <taxon>Bacillati</taxon>
        <taxon>Actinomycetota</taxon>
        <taxon>Actinomycetes</taxon>
        <taxon>Micromonosporales</taxon>
        <taxon>Micromonosporaceae</taxon>
        <taxon>Actinoplanes</taxon>
    </lineage>
</organism>
<evidence type="ECO:0000313" key="2">
    <source>
        <dbReference type="EMBL" id="BAL87887.1"/>
    </source>
</evidence>
<dbReference type="Pfam" id="PF01833">
    <property type="entry name" value="TIG"/>
    <property type="match status" value="1"/>
</dbReference>
<dbReference type="Gene3D" id="2.60.40.10">
    <property type="entry name" value="Immunoglobulins"/>
    <property type="match status" value="1"/>
</dbReference>
<dbReference type="STRING" id="512565.AMIS_26670"/>
<dbReference type="OrthoDB" id="2106438at201174"/>
<dbReference type="InterPro" id="IPR002909">
    <property type="entry name" value="IPT_dom"/>
</dbReference>
<proteinExistence type="predicted"/>
<protein>
    <recommendedName>
        <fullName evidence="1">IPT/TIG domain-containing protein</fullName>
    </recommendedName>
</protein>